<evidence type="ECO:0000256" key="1">
    <source>
        <dbReference type="SAM" id="SignalP"/>
    </source>
</evidence>
<accession>A0A2M4DCP0</accession>
<reference evidence="2" key="1">
    <citation type="submission" date="2018-01" db="EMBL/GenBank/DDBJ databases">
        <title>An insight into the sialome of Amazonian anophelines.</title>
        <authorList>
            <person name="Ribeiro J.M."/>
            <person name="Scarpassa V."/>
            <person name="Calvo E."/>
        </authorList>
    </citation>
    <scope>NUCLEOTIDE SEQUENCE</scope>
</reference>
<sequence>MCTGCLAFLPVVRVTVGIAATATATRRPRRRRYIALLRQQEARQHLLTGRLVHVRLEGRHRLRLVLRQPDRLQLQVNQRVRQVLQQVAGHIEHVQLATVTELRR</sequence>
<dbReference type="AlphaFoldDB" id="A0A2M4DCP0"/>
<keyword evidence="1" id="KW-0732">Signal</keyword>
<evidence type="ECO:0000313" key="2">
    <source>
        <dbReference type="EMBL" id="MBW75352.1"/>
    </source>
</evidence>
<organism evidence="2">
    <name type="scientific">Anopheles darlingi</name>
    <name type="common">Mosquito</name>
    <dbReference type="NCBI Taxonomy" id="43151"/>
    <lineage>
        <taxon>Eukaryota</taxon>
        <taxon>Metazoa</taxon>
        <taxon>Ecdysozoa</taxon>
        <taxon>Arthropoda</taxon>
        <taxon>Hexapoda</taxon>
        <taxon>Insecta</taxon>
        <taxon>Pterygota</taxon>
        <taxon>Neoptera</taxon>
        <taxon>Endopterygota</taxon>
        <taxon>Diptera</taxon>
        <taxon>Nematocera</taxon>
        <taxon>Culicoidea</taxon>
        <taxon>Culicidae</taxon>
        <taxon>Anophelinae</taxon>
        <taxon>Anopheles</taxon>
    </lineage>
</organism>
<name>A0A2M4DCP0_ANODA</name>
<feature type="chain" id="PRO_5014921629" evidence="1">
    <location>
        <begin position="18"/>
        <end position="104"/>
    </location>
</feature>
<protein>
    <submittedName>
        <fullName evidence="2">Putative secreted protein</fullName>
    </submittedName>
</protein>
<feature type="signal peptide" evidence="1">
    <location>
        <begin position="1"/>
        <end position="17"/>
    </location>
</feature>
<dbReference type="EMBL" id="GGFL01011174">
    <property type="protein sequence ID" value="MBW75352.1"/>
    <property type="molecule type" value="Transcribed_RNA"/>
</dbReference>
<proteinExistence type="predicted"/>